<evidence type="ECO:0000256" key="4">
    <source>
        <dbReference type="SAM" id="MobiDB-lite"/>
    </source>
</evidence>
<dbReference type="GO" id="GO:0004742">
    <property type="term" value="F:dihydrolipoyllysine-residue acetyltransferase activity"/>
    <property type="evidence" value="ECO:0007669"/>
    <property type="project" value="TreeGrafter"/>
</dbReference>
<dbReference type="Gene3D" id="2.40.50.100">
    <property type="match status" value="1"/>
</dbReference>
<feature type="domain" description="Lipoyl-binding" evidence="5">
    <location>
        <begin position="32"/>
        <end position="108"/>
    </location>
</feature>
<dbReference type="OrthoDB" id="537444at2759"/>
<keyword evidence="3" id="KW-0809">Transit peptide</keyword>
<dbReference type="InterPro" id="IPR001810">
    <property type="entry name" value="F-box_dom"/>
</dbReference>
<evidence type="ECO:0000313" key="8">
    <source>
        <dbReference type="Proteomes" id="UP000559256"/>
    </source>
</evidence>
<dbReference type="CDD" id="cd06849">
    <property type="entry name" value="lipoyl_domain"/>
    <property type="match status" value="1"/>
</dbReference>
<evidence type="ECO:0000256" key="1">
    <source>
        <dbReference type="ARBA" id="ARBA00007317"/>
    </source>
</evidence>
<keyword evidence="2" id="KW-0450">Lipoyl</keyword>
<dbReference type="GO" id="GO:0045254">
    <property type="term" value="C:pyruvate dehydrogenase complex"/>
    <property type="evidence" value="ECO:0007669"/>
    <property type="project" value="InterPro"/>
</dbReference>
<comment type="caution">
    <text evidence="7">The sequence shown here is derived from an EMBL/GenBank/DDBJ whole genome shotgun (WGS) entry which is preliminary data.</text>
</comment>
<dbReference type="InterPro" id="IPR036625">
    <property type="entry name" value="E3-bd_dom_sf"/>
</dbReference>
<dbReference type="SUPFAM" id="SSF47005">
    <property type="entry name" value="Peripheral subunit-binding domain of 2-oxo acid dehydrogenase complex"/>
    <property type="match status" value="1"/>
</dbReference>
<dbReference type="InterPro" id="IPR011053">
    <property type="entry name" value="Single_hybrid_motif"/>
</dbReference>
<dbReference type="InterPro" id="IPR032675">
    <property type="entry name" value="LRR_dom_sf"/>
</dbReference>
<dbReference type="AlphaFoldDB" id="A0A8H5GXM5"/>
<feature type="compositionally biased region" description="Basic and acidic residues" evidence="4">
    <location>
        <begin position="119"/>
        <end position="130"/>
    </location>
</feature>
<dbReference type="Proteomes" id="UP000559256">
    <property type="component" value="Unassembled WGS sequence"/>
</dbReference>
<dbReference type="EMBL" id="JAACJM010000004">
    <property type="protein sequence ID" value="KAF5373186.1"/>
    <property type="molecule type" value="Genomic_DNA"/>
</dbReference>
<keyword evidence="8" id="KW-1185">Reference proteome</keyword>
<dbReference type="Gene3D" id="4.10.320.10">
    <property type="entry name" value="E3-binding domain"/>
    <property type="match status" value="1"/>
</dbReference>
<dbReference type="PROSITE" id="PS51826">
    <property type="entry name" value="PSBD"/>
    <property type="match status" value="1"/>
</dbReference>
<dbReference type="Gene3D" id="3.80.10.10">
    <property type="entry name" value="Ribonuclease Inhibitor"/>
    <property type="match status" value="1"/>
</dbReference>
<feature type="region of interest" description="Disordered" evidence="4">
    <location>
        <begin position="219"/>
        <end position="243"/>
    </location>
</feature>
<protein>
    <submittedName>
        <fullName evidence="7">Uncharacterized protein</fullName>
    </submittedName>
</protein>
<dbReference type="Pfam" id="PF00364">
    <property type="entry name" value="Biotin_lipoyl"/>
    <property type="match status" value="1"/>
</dbReference>
<dbReference type="InterPro" id="IPR000089">
    <property type="entry name" value="Biotin_lipoyl"/>
</dbReference>
<evidence type="ECO:0000256" key="3">
    <source>
        <dbReference type="ARBA" id="ARBA00022946"/>
    </source>
</evidence>
<organism evidence="7 8">
    <name type="scientific">Tetrapyrgos nigripes</name>
    <dbReference type="NCBI Taxonomy" id="182062"/>
    <lineage>
        <taxon>Eukaryota</taxon>
        <taxon>Fungi</taxon>
        <taxon>Dikarya</taxon>
        <taxon>Basidiomycota</taxon>
        <taxon>Agaricomycotina</taxon>
        <taxon>Agaricomycetes</taxon>
        <taxon>Agaricomycetidae</taxon>
        <taxon>Agaricales</taxon>
        <taxon>Marasmiineae</taxon>
        <taxon>Marasmiaceae</taxon>
        <taxon>Tetrapyrgos</taxon>
    </lineage>
</organism>
<gene>
    <name evidence="7" type="ORF">D9758_001559</name>
</gene>
<feature type="domain" description="Peripheral subunit-binding (PSBD)" evidence="6">
    <location>
        <begin position="172"/>
        <end position="210"/>
    </location>
</feature>
<dbReference type="InterPro" id="IPR045257">
    <property type="entry name" value="E2/Pdx1"/>
</dbReference>
<feature type="region of interest" description="Disordered" evidence="4">
    <location>
        <begin position="114"/>
        <end position="171"/>
    </location>
</feature>
<dbReference type="InterPro" id="IPR003016">
    <property type="entry name" value="2-oxoA_DH_lipoyl-BS"/>
</dbReference>
<feature type="compositionally biased region" description="Low complexity" evidence="4">
    <location>
        <begin position="145"/>
        <end position="163"/>
    </location>
</feature>
<dbReference type="Pfam" id="PF12937">
    <property type="entry name" value="F-box-like"/>
    <property type="match status" value="1"/>
</dbReference>
<dbReference type="PROSITE" id="PS50968">
    <property type="entry name" value="BIOTINYL_LIPOYL"/>
    <property type="match status" value="1"/>
</dbReference>
<dbReference type="InterPro" id="IPR004167">
    <property type="entry name" value="PSBD"/>
</dbReference>
<dbReference type="FunFam" id="2.40.50.100:FF:000010">
    <property type="entry name" value="Acetyltransferase component of pyruvate dehydrogenase complex"/>
    <property type="match status" value="1"/>
</dbReference>
<feature type="compositionally biased region" description="Basic and acidic residues" evidence="4">
    <location>
        <begin position="229"/>
        <end position="243"/>
    </location>
</feature>
<feature type="compositionally biased region" description="Polar residues" evidence="4">
    <location>
        <begin position="290"/>
        <end position="304"/>
    </location>
</feature>
<evidence type="ECO:0000259" key="5">
    <source>
        <dbReference type="PROSITE" id="PS50968"/>
    </source>
</evidence>
<dbReference type="SUPFAM" id="SSF51230">
    <property type="entry name" value="Single hybrid motif"/>
    <property type="match status" value="1"/>
</dbReference>
<dbReference type="PANTHER" id="PTHR23151">
    <property type="entry name" value="DIHYDROLIPOAMIDE ACETYL/SUCCINYL-TRANSFERASE-RELATED"/>
    <property type="match status" value="1"/>
</dbReference>
<evidence type="ECO:0000313" key="7">
    <source>
        <dbReference type="EMBL" id="KAF5373186.1"/>
    </source>
</evidence>
<comment type="similarity">
    <text evidence="1">Belongs to the 2-oxoacid dehydrogenase family.</text>
</comment>
<dbReference type="GO" id="GO:0006086">
    <property type="term" value="P:pyruvate decarboxylation to acetyl-CoA"/>
    <property type="evidence" value="ECO:0007669"/>
    <property type="project" value="InterPro"/>
</dbReference>
<accession>A0A8H5GXM5</accession>
<name>A0A8H5GXM5_9AGAR</name>
<dbReference type="PROSITE" id="PS00189">
    <property type="entry name" value="LIPOYL"/>
    <property type="match status" value="1"/>
</dbReference>
<reference evidence="7 8" key="1">
    <citation type="journal article" date="2020" name="ISME J.">
        <title>Uncovering the hidden diversity of litter-decomposition mechanisms in mushroom-forming fungi.</title>
        <authorList>
            <person name="Floudas D."/>
            <person name="Bentzer J."/>
            <person name="Ahren D."/>
            <person name="Johansson T."/>
            <person name="Persson P."/>
            <person name="Tunlid A."/>
        </authorList>
    </citation>
    <scope>NUCLEOTIDE SEQUENCE [LARGE SCALE GENOMIC DNA]</scope>
    <source>
        <strain evidence="7 8">CBS 291.85</strain>
    </source>
</reference>
<feature type="region of interest" description="Disordered" evidence="4">
    <location>
        <begin position="290"/>
        <end position="311"/>
    </location>
</feature>
<evidence type="ECO:0000256" key="2">
    <source>
        <dbReference type="ARBA" id="ARBA00022823"/>
    </source>
</evidence>
<proteinExistence type="inferred from homology"/>
<dbReference type="SUPFAM" id="SSF52047">
    <property type="entry name" value="RNI-like"/>
    <property type="match status" value="1"/>
</dbReference>
<sequence>MASTRALSLAAKRSLSSAQRRSLHQSNARYAVTNMQMPAMSPTMTEGGIASWKKKEGESFATGDVLLEIETDKATIEVEAQDDGVVGKIIIPDGTKNVPVGKVIALLAEEGDDISNLEAPKEEEAPKPAKQETASSSSTPPPPTSESKSSSSSTPTPQPQSHSNAHPKHSRPLFPSVYRLLAEYNITDAEKIVGTGVRGMLTKGDVLTFLGKASGPLGTFKPSPSPIEEANKAKPTEKKAETKPLDGPALRQLIVSTMLQNSIKARSVPAPAAADFDSIISDYLPPTKPSDLSSKLSPIPSNAPSKAKPSRISWMDSSEQYRLGHGSIEISLIIEAWFGVLTLLHYIYGCMQRQYQRYAKGFASLCYRSVYIASETRLSSSKRVCSHVHAFAFYCRNSPVARYLVCFQLAIMESTSMLYPFNPSLLTTNVIPDETDDQHIRQLCSEYAQDLGQMDAQIKHLKASLDTITKKRDILQAKVTSLKAITSPLRRLPTEVLQHIFLHSLAPFSTLERLESPLLLTQICSRWRSVAIDTPELWAAIHVFVPKVTDNLPEPHRAKIEALREGLGCFLSRSRSSPLSISLYTHPWSREREDKWAATLIFGIIMRYHQRWKHLILRGHPQVFSPVERLQPGDLPCLETLNLKNEFLLTMPLSTLFDLAPRLYQLSLPDGADCFHDGLTQANLVRLTHLAITRRLIEMAKIMPMLMVCTNLTELSLNTSFRLSTGSNISTITLPKLERLVVVHSTYFYDIFFNSLTVPGLRELILKEDSDDIDVNIWRYALPCFENLVRRSSCCLINLEIQYTAGRGCYIPEPDLILIPFLKVLSHLNHLVLPFMSEDSLRAFTVASSSYDDDDDDVLCPKLTRIEFNDHYTLSEQALTVFLSTRVSPPVRSSFAPLTQIRVWDVRTEVAHVFARFGGLVEVSYKARQPERRMHIPLSKVLDIDVAHEE</sequence>
<evidence type="ECO:0000259" key="6">
    <source>
        <dbReference type="PROSITE" id="PS51826"/>
    </source>
</evidence>
<dbReference type="PANTHER" id="PTHR23151:SF82">
    <property type="entry name" value="PYRUVATE DEHYDROGENASE COMPLEX PROTEIN X COMPONENT, MITOCHONDRIAL"/>
    <property type="match status" value="1"/>
</dbReference>